<name>A0ABQ6CXQ1_9HYPH</name>
<protein>
    <submittedName>
        <fullName evidence="1">Phosphoglycerate mutase</fullName>
    </submittedName>
</protein>
<evidence type="ECO:0000313" key="2">
    <source>
        <dbReference type="Proteomes" id="UP001156882"/>
    </source>
</evidence>
<reference evidence="2" key="1">
    <citation type="journal article" date="2019" name="Int. J. Syst. Evol. Microbiol.">
        <title>The Global Catalogue of Microorganisms (GCM) 10K type strain sequencing project: providing services to taxonomists for standard genome sequencing and annotation.</title>
        <authorList>
            <consortium name="The Broad Institute Genomics Platform"/>
            <consortium name="The Broad Institute Genome Sequencing Center for Infectious Disease"/>
            <person name="Wu L."/>
            <person name="Ma J."/>
        </authorList>
    </citation>
    <scope>NUCLEOTIDE SEQUENCE [LARGE SCALE GENOMIC DNA]</scope>
    <source>
        <strain evidence="2">NBRC 101365</strain>
    </source>
</reference>
<dbReference type="PANTHER" id="PTHR48100:SF59">
    <property type="entry name" value="ADENOSYLCOBALAMIN_ALPHA-RIBAZOLE PHOSPHATASE"/>
    <property type="match status" value="1"/>
</dbReference>
<dbReference type="InterPro" id="IPR013078">
    <property type="entry name" value="His_Pase_superF_clade-1"/>
</dbReference>
<dbReference type="SMART" id="SM00855">
    <property type="entry name" value="PGAM"/>
    <property type="match status" value="1"/>
</dbReference>
<comment type="caution">
    <text evidence="1">The sequence shown here is derived from an EMBL/GenBank/DDBJ whole genome shotgun (WGS) entry which is preliminary data.</text>
</comment>
<dbReference type="InterPro" id="IPR029033">
    <property type="entry name" value="His_PPase_superfam"/>
</dbReference>
<dbReference type="PANTHER" id="PTHR48100">
    <property type="entry name" value="BROAD-SPECIFICITY PHOSPHATASE YOR283W-RELATED"/>
    <property type="match status" value="1"/>
</dbReference>
<dbReference type="Pfam" id="PF00300">
    <property type="entry name" value="His_Phos_1"/>
    <property type="match status" value="1"/>
</dbReference>
<keyword evidence="2" id="KW-1185">Reference proteome</keyword>
<dbReference type="CDD" id="cd07067">
    <property type="entry name" value="HP_PGM_like"/>
    <property type="match status" value="1"/>
</dbReference>
<dbReference type="PIRSF" id="PIRSF000709">
    <property type="entry name" value="6PFK_2-Ptase"/>
    <property type="match status" value="1"/>
</dbReference>
<dbReference type="Gene3D" id="3.40.50.1240">
    <property type="entry name" value="Phosphoglycerate mutase-like"/>
    <property type="match status" value="1"/>
</dbReference>
<evidence type="ECO:0000313" key="1">
    <source>
        <dbReference type="EMBL" id="GLS23459.1"/>
    </source>
</evidence>
<dbReference type="InterPro" id="IPR050275">
    <property type="entry name" value="PGM_Phosphatase"/>
</dbReference>
<dbReference type="RefSeq" id="WP_284316393.1">
    <property type="nucleotide sequence ID" value="NZ_BSPC01000075.1"/>
</dbReference>
<sequence>MAQTLYFMRHGETNWNAEARLQGQQDVPLNEIGRAQAAEAGRRLATVLPEPDSLPWQVSPLGRTRETAELARKAIGLPPNRYKLDDRLKELTFGNWEGKTWAELRSIDRNMVKARSSDKWAYVPPRGESYAMLRDRIAGWLKTVNQDLVIVSHGGVARVLLALLTGIPGNEAADAAIWQGKLLVFRGKTAEWV</sequence>
<accession>A0ABQ6CXQ1</accession>
<dbReference type="Proteomes" id="UP001156882">
    <property type="component" value="Unassembled WGS sequence"/>
</dbReference>
<dbReference type="EMBL" id="BSPC01000075">
    <property type="protein sequence ID" value="GLS23459.1"/>
    <property type="molecule type" value="Genomic_DNA"/>
</dbReference>
<proteinExistence type="predicted"/>
<gene>
    <name evidence="1" type="ORF">GCM10007874_64800</name>
</gene>
<dbReference type="SUPFAM" id="SSF53254">
    <property type="entry name" value="Phosphoglycerate mutase-like"/>
    <property type="match status" value="1"/>
</dbReference>
<organism evidence="1 2">
    <name type="scientific">Labrys miyagiensis</name>
    <dbReference type="NCBI Taxonomy" id="346912"/>
    <lineage>
        <taxon>Bacteria</taxon>
        <taxon>Pseudomonadati</taxon>
        <taxon>Pseudomonadota</taxon>
        <taxon>Alphaproteobacteria</taxon>
        <taxon>Hyphomicrobiales</taxon>
        <taxon>Xanthobacteraceae</taxon>
        <taxon>Labrys</taxon>
    </lineage>
</organism>